<dbReference type="EMBL" id="BMRE01000028">
    <property type="protein sequence ID" value="GGU56447.1"/>
    <property type="molecule type" value="Genomic_DNA"/>
</dbReference>
<accession>A0ABQ2UYH7</accession>
<protein>
    <recommendedName>
        <fullName evidence="4">DUF3105 domain-containing protein</fullName>
    </recommendedName>
</protein>
<keyword evidence="1" id="KW-1133">Transmembrane helix</keyword>
<keyword evidence="1" id="KW-0812">Transmembrane</keyword>
<sequence length="197" mass="21578">MGKFEDSLWAELQREHGQALLQNMARWQTRRTKRWIGAAAVVTVLGAGGLAASAYFGGAPPAYAVVDNPDGSVTLTLREVEAFDEATAELRRHGVRAFVVPMRVDCPLSEYQKAQGIPFGKPGPFPAVEWDPHVDMHQLKIHRDRIPADAKLVLSAFERQNHLGVYAGFVRGEMPACVRGGEPPQPIPPESMAPSSR</sequence>
<feature type="transmembrane region" description="Helical" evidence="1">
    <location>
        <begin position="35"/>
        <end position="56"/>
    </location>
</feature>
<reference evidence="3" key="1">
    <citation type="journal article" date="2019" name="Int. J. Syst. Evol. Microbiol.">
        <title>The Global Catalogue of Microorganisms (GCM) 10K type strain sequencing project: providing services to taxonomists for standard genome sequencing and annotation.</title>
        <authorList>
            <consortium name="The Broad Institute Genomics Platform"/>
            <consortium name="The Broad Institute Genome Sequencing Center for Infectious Disease"/>
            <person name="Wu L."/>
            <person name="Ma J."/>
        </authorList>
    </citation>
    <scope>NUCLEOTIDE SEQUENCE [LARGE SCALE GENOMIC DNA]</scope>
    <source>
        <strain evidence="3">JCM 3296</strain>
    </source>
</reference>
<keyword evidence="3" id="KW-1185">Reference proteome</keyword>
<gene>
    <name evidence="2" type="ORF">GCM10010178_56110</name>
</gene>
<evidence type="ECO:0000313" key="3">
    <source>
        <dbReference type="Proteomes" id="UP000649573"/>
    </source>
</evidence>
<evidence type="ECO:0000256" key="1">
    <source>
        <dbReference type="SAM" id="Phobius"/>
    </source>
</evidence>
<dbReference type="RefSeq" id="WP_189256720.1">
    <property type="nucleotide sequence ID" value="NZ_BMRE01000028.1"/>
</dbReference>
<name>A0ABQ2UYH7_9PSEU</name>
<evidence type="ECO:0000313" key="2">
    <source>
        <dbReference type="EMBL" id="GGU56447.1"/>
    </source>
</evidence>
<proteinExistence type="predicted"/>
<keyword evidence="1" id="KW-0472">Membrane</keyword>
<evidence type="ECO:0008006" key="4">
    <source>
        <dbReference type="Google" id="ProtNLM"/>
    </source>
</evidence>
<dbReference type="Proteomes" id="UP000649573">
    <property type="component" value="Unassembled WGS sequence"/>
</dbReference>
<organism evidence="2 3">
    <name type="scientific">Lentzea flava</name>
    <dbReference type="NCBI Taxonomy" id="103732"/>
    <lineage>
        <taxon>Bacteria</taxon>
        <taxon>Bacillati</taxon>
        <taxon>Actinomycetota</taxon>
        <taxon>Actinomycetes</taxon>
        <taxon>Pseudonocardiales</taxon>
        <taxon>Pseudonocardiaceae</taxon>
        <taxon>Lentzea</taxon>
    </lineage>
</organism>
<comment type="caution">
    <text evidence="2">The sequence shown here is derived from an EMBL/GenBank/DDBJ whole genome shotgun (WGS) entry which is preliminary data.</text>
</comment>